<dbReference type="PANTHER" id="PTHR14689">
    <property type="entry name" value="PHORBOL-ESTER_DAG-TYPE DOMAIN-CONTAINING PROTEIN"/>
    <property type="match status" value="1"/>
</dbReference>
<feature type="region of interest" description="Disordered" evidence="1">
    <location>
        <begin position="1"/>
        <end position="260"/>
    </location>
</feature>
<dbReference type="GO" id="GO:0005634">
    <property type="term" value="C:nucleus"/>
    <property type="evidence" value="ECO:0007669"/>
    <property type="project" value="TreeGrafter"/>
</dbReference>
<feature type="compositionally biased region" description="Acidic residues" evidence="1">
    <location>
        <begin position="119"/>
        <end position="128"/>
    </location>
</feature>
<dbReference type="InterPro" id="IPR025451">
    <property type="entry name" value="DUF4211"/>
</dbReference>
<protein>
    <recommendedName>
        <fullName evidence="2">DUF4211 domain-containing protein</fullName>
    </recommendedName>
</protein>
<feature type="compositionally biased region" description="Acidic residues" evidence="1">
    <location>
        <begin position="289"/>
        <end position="305"/>
    </location>
</feature>
<feature type="compositionally biased region" description="Acidic residues" evidence="1">
    <location>
        <begin position="495"/>
        <end position="509"/>
    </location>
</feature>
<feature type="domain" description="DUF4211" evidence="2">
    <location>
        <begin position="345"/>
        <end position="476"/>
    </location>
</feature>
<accession>A0AAD6C6Z2</accession>
<dbReference type="AlphaFoldDB" id="A0AAD6C6Z2"/>
<reference evidence="3" key="1">
    <citation type="submission" date="2022-12" db="EMBL/GenBank/DDBJ databases">
        <authorList>
            <person name="Petersen C."/>
        </authorList>
    </citation>
    <scope>NUCLEOTIDE SEQUENCE</scope>
    <source>
        <strain evidence="3">IBT 16125</strain>
    </source>
</reference>
<feature type="compositionally biased region" description="Basic residues" evidence="1">
    <location>
        <begin position="79"/>
        <end position="93"/>
    </location>
</feature>
<dbReference type="RefSeq" id="XP_056765705.1">
    <property type="nucleotide sequence ID" value="XM_056910001.1"/>
</dbReference>
<feature type="region of interest" description="Disordered" evidence="1">
    <location>
        <begin position="283"/>
        <end position="313"/>
    </location>
</feature>
<dbReference type="EMBL" id="JAPVEA010000006">
    <property type="protein sequence ID" value="KAJ5450170.1"/>
    <property type="molecule type" value="Genomic_DNA"/>
</dbReference>
<dbReference type="Proteomes" id="UP001213681">
    <property type="component" value="Unassembled WGS sequence"/>
</dbReference>
<dbReference type="PANTHER" id="PTHR14689:SF0">
    <property type="entry name" value="COILED-COIL DOMAIN-CONTAINING PROTEIN 82"/>
    <property type="match status" value="1"/>
</dbReference>
<proteinExistence type="predicted"/>
<name>A0AAD6C6Z2_9EURO</name>
<keyword evidence="4" id="KW-1185">Reference proteome</keyword>
<feature type="compositionally biased region" description="Low complexity" evidence="1">
    <location>
        <begin position="56"/>
        <end position="74"/>
    </location>
</feature>
<organism evidence="3 4">
    <name type="scientific">Penicillium daleae</name>
    <dbReference type="NCBI Taxonomy" id="63821"/>
    <lineage>
        <taxon>Eukaryota</taxon>
        <taxon>Fungi</taxon>
        <taxon>Dikarya</taxon>
        <taxon>Ascomycota</taxon>
        <taxon>Pezizomycotina</taxon>
        <taxon>Eurotiomycetes</taxon>
        <taxon>Eurotiomycetidae</taxon>
        <taxon>Eurotiales</taxon>
        <taxon>Aspergillaceae</taxon>
        <taxon>Penicillium</taxon>
    </lineage>
</organism>
<evidence type="ECO:0000259" key="2">
    <source>
        <dbReference type="Pfam" id="PF13926"/>
    </source>
</evidence>
<feature type="compositionally biased region" description="Basic residues" evidence="1">
    <location>
        <begin position="1"/>
        <end position="10"/>
    </location>
</feature>
<comment type="caution">
    <text evidence="3">The sequence shown here is derived from an EMBL/GenBank/DDBJ whole genome shotgun (WGS) entry which is preliminary data.</text>
</comment>
<evidence type="ECO:0000313" key="4">
    <source>
        <dbReference type="Proteomes" id="UP001213681"/>
    </source>
</evidence>
<feature type="compositionally biased region" description="Polar residues" evidence="1">
    <location>
        <begin position="152"/>
        <end position="176"/>
    </location>
</feature>
<evidence type="ECO:0000313" key="3">
    <source>
        <dbReference type="EMBL" id="KAJ5450170.1"/>
    </source>
</evidence>
<reference evidence="3" key="2">
    <citation type="journal article" date="2023" name="IMA Fungus">
        <title>Comparative genomic study of the Penicillium genus elucidates a diverse pangenome and 15 lateral gene transfer events.</title>
        <authorList>
            <person name="Petersen C."/>
            <person name="Sorensen T."/>
            <person name="Nielsen M.R."/>
            <person name="Sondergaard T.E."/>
            <person name="Sorensen J.L."/>
            <person name="Fitzpatrick D.A."/>
            <person name="Frisvad J.C."/>
            <person name="Nielsen K.L."/>
        </authorList>
    </citation>
    <scope>NUCLEOTIDE SEQUENCE</scope>
    <source>
        <strain evidence="3">IBT 16125</strain>
    </source>
</reference>
<dbReference type="GeneID" id="81600244"/>
<feature type="region of interest" description="Disordered" evidence="1">
    <location>
        <begin position="477"/>
        <end position="517"/>
    </location>
</feature>
<evidence type="ECO:0000256" key="1">
    <source>
        <dbReference type="SAM" id="MobiDB-lite"/>
    </source>
</evidence>
<sequence length="628" mass="72061">MPRKSNKKQTRLAFAPTAPASNANEDENDRFARLSYAHPSLPTVRPDMSPQTKPASTPVDATSSTTTTSRQNTSPVKESKRKKEKKEKAKNKRDKTERKEKKKSKLREQEKEVLPVQQELEESSDDEIVVTGSTVRPRRAANVEFAAMNPFKPTQSQSQSPRLPSGSPENVINIESSSDEGDIVQPRRRLKRKADRSSVILSDSDDSEPVVSSPVKRRRRASPMETPRTPYSSTDQDQQELEDDVRDLQDSVVKKTRTRGRVYESARDKKLKLLETLRRRRAGLKEESEKESEEEGSDEESEEELPWSSPTQQFFNARSRQIRDDDSEVESAIDANEDLDRYEDDFVLEDNELGVPTEEIPFEFTRHAYKQPKEYFRDVVSWMVHNRIDPAFPRDDAMYQMAFQKLSDEVKARAGSSLISSVWTPKFRQVLLARPHLEITGFPTSFMHSCDACNRAGHPASSDLKFYGKAYSEETLEPLTDNSSEDESSDKSDSSDEDSKEASEDESDVERDRDGNILPDENTRFYLGKTCKANAYMAHLLTHWRYQLNEWVVDYLRRMGHMEDSEVLRRENLSQKRKTRNAIDACKKMEADGEIERLYRDFHIHLKTAREKTVSLFGVARSFLSASC</sequence>
<gene>
    <name evidence="3" type="ORF">N7458_006619</name>
</gene>
<dbReference type="Pfam" id="PF13926">
    <property type="entry name" value="DUF4211"/>
    <property type="match status" value="1"/>
</dbReference>